<proteinExistence type="predicted"/>
<accession>A0A1V9X658</accession>
<evidence type="ECO:0000259" key="4">
    <source>
        <dbReference type="PROSITE" id="PS01225"/>
    </source>
</evidence>
<dbReference type="SMART" id="SM00494">
    <property type="entry name" value="ChtBD2"/>
    <property type="match status" value="2"/>
</dbReference>
<dbReference type="InterPro" id="IPR002919">
    <property type="entry name" value="TIL_dom"/>
</dbReference>
<feature type="domain" description="VWFD" evidence="6">
    <location>
        <begin position="391"/>
        <end position="556"/>
    </location>
</feature>
<dbReference type="Pfam" id="PF00094">
    <property type="entry name" value="VWD"/>
    <property type="match status" value="4"/>
</dbReference>
<dbReference type="InParanoid" id="A0A1V9X658"/>
<dbReference type="PROSITE" id="PS01185">
    <property type="entry name" value="CTCK_1"/>
    <property type="match status" value="1"/>
</dbReference>
<dbReference type="SMART" id="SM00041">
    <property type="entry name" value="CT"/>
    <property type="match status" value="1"/>
</dbReference>
<sequence>MRNHREISQLPVKFYEQIVISKPTNEFIQVDVENISILTNGKSQISIKASSTFFNRTVGLCGTFNHQRADDFTTPNNDITTSAFILAEEWMIQKQQCQFTPIQDCDVEDYTERREICEHLQRNKGLFSGCLEKVAPEVYYEQCMEALCACSSSASECLCPFISYYSQLCSNKGASSEWLSHVPQCAVECHQGMRYQLCSSVCHSTCTHRSFYGPNCTHSACVEGCACPAGQSLTALGVCVPHDACLCYFEGREYPDGFRQTRHHHDCECQKGLWHCEASAEERDGREIENVEIECQQPNEVFSQCVTPCEPTCKNLKPDPAGCSYGLCKPGCTCVEGYVRDHETGQCISRNDCPCFHGGLHYNEGESIYRECNKCTCVNSAWQCADAPCPGACDVWGDTHVKTFDGQIIDFNGTCEYVVVRAESRPSNSGWFQVILRNSHCSTHSIDCQKSVVIQYEGYTITFIRNTWILSGHAPVTPERIGLYTKVILPSQLAVYWDGHTRLHVIAWVQWKEKLAGLCGNYNGDDSDDIQVTIGGPQVHSVAEFVQGWQLHQQCVPPTNRDLICTEPLKLKWAQTQCAVLTGPYFEDCRGEVDVQPYLKRCLADACSCSEAGDCECLCNAIGAYAHRCAQRGVLIHWRHQELCPMQCDEECERYTPCVPDVCASSQTCKVAIQNGVQLDCLEPVCVEGCALPKCKPGYIRLNESTDECVPSSQCNENGGAIWTELDICNVEGESNVYREGERVPSQDKCVSCFCMREGKIQCIGKPCPDVTTETLQCVDGWSNWRSDNSPPDAFGRDLEYLVYHQCPPQRIKSLECRRIHDHEAWNYSTVGVTCDKSTGLECTPNNLQPCDDWEIRVQCSCPAESHEIVPIHIPVPMKDERTCPNGQEWLDCGVDCSQTCLSYRKELMRRGHCLDKECFPGCRNICPPDQVLIAEGSCVPLGDCPCILPSGEIVPPGEVRTKDECTECQCQNDMICHTLSNCEQNGSTELNETRVLPPDPTEGCWTQWISTDTADGAGDFEKLRSLIDSGLVCRYPKAIQCQTKESHLSSEGIDWTATGQTLTCSIHSGLSCFHTANPSDGCYDYQVKFYCPCDEVDHTIHHIVSPAPSPVVIEFLCPEANGLFPDAVNCDHFYHCSNNFPFHKPCGAGTLFNPVLKICDHPENVQCVQREILVPMFECPMPTGIFRDPRHCNWFYQCVQGVAYHKLCPAGLSFNPQTSNCEFVIAGCVAETVTMSPDITPAGPPLPPPVVIFACPEVGFDAIANCNPCETNLLCDGKGNCVPPEACPCVRDGKHFPVGGRLETSTCQVCSCQLAGHSMCRPIVCPLCQNGVPGSLDNQCRCMCGETSVECPYRCGNGRCLDVSQWCDGIQDCDIDELLCSNQINLEASPLPSYSQVLGPATCELIGNHLRTFDGQEFSYDYCHNVLVKDVANGLFSVSVSRECSSPSQCEPQVFFEGGSQQIRIFPQSQTVLVNGQSFTPAQLASAAAFGGAVKIIVVGDVIELAFRGQEVKLVLTRDSVKAIVDARFSTQLMGLCGLFNYNGKDDLTNSAGMPVDNAKLFGDGWALLPSPGSLCVSHACKPEVTLEAMEICGKLSLPPLSGCTGPENAFKDCLAATCQCLQSNRSTQSCICDAYTTFQTACVNKHGNQIINHMVGWRQLYSCAPKCPPDEEYHDCGPSCVVTCQNFFETGQLTCASNDSGVCIPGCFCPSGLVLDYTSNACIEPENCADKVCVGYGDPQMKTFDGWSFSLGKAGEFNIASDRDGLFSTSGVNAPCKERMSCIVGLEVTHKGHIIKVKRNQWTEIDGEPFPDELLPWKAPSSTLSVFSLQRGSHSTTVVSLTALGVQIHYSNENAAFSIHVPSKKFFDKMEGLCGNCNNDAEDDLQLKDGETTDDIYHFICSWGHFETERNRRECVMELDNDKIQGQIPPAIIETCEQAFNNPTTFAACHALVSYQPYSAQCSKEAIAFSMMEEDYKSAMCNSALEYSRRCCEHGISLQWWTNLGCNTTCAGDLIYSPCTDACPQTCAEFPENDECRRIKMDGCICPPEHVRDGTRCVLKTEICTTPVEDCAPVPMADSVSVFEHVDLIHGRCTNPTPVAEAVVCSGACNSVSLYKRENDFESACGCCVPVRSTPISVELSCGDGAIIRREFRQPTLCKCQPCGSLDSRATGIRGLRLNATNEESTEATIEEVPPTTTKTSADLRTEIIRLTDGSPEMKGSDQDNSLGVTIAGVPKIIDQVIENESEPNKLDFEVPDAQ</sequence>
<feature type="domain" description="VWFD" evidence="6">
    <location>
        <begin position="1733"/>
        <end position="1918"/>
    </location>
</feature>
<keyword evidence="8" id="KW-1185">Reference proteome</keyword>
<feature type="domain" description="Chitin-binding type-2" evidence="5">
    <location>
        <begin position="1177"/>
        <end position="1231"/>
    </location>
</feature>
<dbReference type="SUPFAM" id="SSF57567">
    <property type="entry name" value="Serine protease inhibitors"/>
    <property type="match status" value="5"/>
</dbReference>
<dbReference type="STRING" id="418985.A0A1V9X658"/>
<evidence type="ECO:0000256" key="3">
    <source>
        <dbReference type="PROSITE-ProRule" id="PRU00039"/>
    </source>
</evidence>
<feature type="domain" description="VWFD" evidence="6">
    <location>
        <begin position="1402"/>
        <end position="1578"/>
    </location>
</feature>
<dbReference type="InterPro" id="IPR036084">
    <property type="entry name" value="Ser_inhib-like_sf"/>
</dbReference>
<dbReference type="SMART" id="SM00832">
    <property type="entry name" value="C8"/>
    <property type="match status" value="3"/>
</dbReference>
<dbReference type="InterPro" id="IPR006207">
    <property type="entry name" value="Cys_knot_C"/>
</dbReference>
<gene>
    <name evidence="7" type="ORF">BIW11_04463</name>
</gene>
<keyword evidence="2" id="KW-0325">Glycoprotein</keyword>
<feature type="domain" description="Chitin-binding type-2" evidence="5">
    <location>
        <begin position="1115"/>
        <end position="1170"/>
    </location>
</feature>
<dbReference type="OrthoDB" id="6502359at2759"/>
<dbReference type="PROSITE" id="PS50940">
    <property type="entry name" value="CHIT_BIND_II"/>
    <property type="match status" value="2"/>
</dbReference>
<feature type="disulfide bond" evidence="3">
    <location>
        <begin position="2095"/>
        <end position="2144"/>
    </location>
</feature>
<evidence type="ECO:0000313" key="8">
    <source>
        <dbReference type="Proteomes" id="UP000192247"/>
    </source>
</evidence>
<dbReference type="PROSITE" id="PS01225">
    <property type="entry name" value="CTCK_2"/>
    <property type="match status" value="1"/>
</dbReference>
<dbReference type="InterPro" id="IPR001846">
    <property type="entry name" value="VWF_type-D"/>
</dbReference>
<organism evidence="7 8">
    <name type="scientific">Tropilaelaps mercedesae</name>
    <dbReference type="NCBI Taxonomy" id="418985"/>
    <lineage>
        <taxon>Eukaryota</taxon>
        <taxon>Metazoa</taxon>
        <taxon>Ecdysozoa</taxon>
        <taxon>Arthropoda</taxon>
        <taxon>Chelicerata</taxon>
        <taxon>Arachnida</taxon>
        <taxon>Acari</taxon>
        <taxon>Parasitiformes</taxon>
        <taxon>Mesostigmata</taxon>
        <taxon>Gamasina</taxon>
        <taxon>Dermanyssoidea</taxon>
        <taxon>Laelapidae</taxon>
        <taxon>Tropilaelaps</taxon>
    </lineage>
</organism>
<dbReference type="PANTHER" id="PTHR11339">
    <property type="entry name" value="EXTRACELLULAR MATRIX GLYCOPROTEIN RELATED"/>
    <property type="match status" value="1"/>
</dbReference>
<feature type="domain" description="CTCK" evidence="4">
    <location>
        <begin position="2073"/>
        <end position="2166"/>
    </location>
</feature>
<feature type="domain" description="VWFD" evidence="6">
    <location>
        <begin position="1"/>
        <end position="98"/>
    </location>
</feature>
<dbReference type="InterPro" id="IPR050780">
    <property type="entry name" value="Mucin_vWF_Thrombospondin_sf"/>
</dbReference>
<dbReference type="GO" id="GO:0005615">
    <property type="term" value="C:extracellular space"/>
    <property type="evidence" value="ECO:0007669"/>
    <property type="project" value="TreeGrafter"/>
</dbReference>
<dbReference type="InterPro" id="IPR014853">
    <property type="entry name" value="VWF/SSPO/ZAN-like_Cys-rich_dom"/>
</dbReference>
<dbReference type="Proteomes" id="UP000192247">
    <property type="component" value="Unassembled WGS sequence"/>
</dbReference>
<dbReference type="InterPro" id="IPR002172">
    <property type="entry name" value="LDrepeatLR_classA_rpt"/>
</dbReference>
<dbReference type="SUPFAM" id="SSF57625">
    <property type="entry name" value="Invertebrate chitin-binding proteins"/>
    <property type="match status" value="2"/>
</dbReference>
<evidence type="ECO:0000259" key="5">
    <source>
        <dbReference type="PROSITE" id="PS50940"/>
    </source>
</evidence>
<dbReference type="InterPro" id="IPR002557">
    <property type="entry name" value="Chitin-bd_dom"/>
</dbReference>
<dbReference type="EMBL" id="MNPL01022727">
    <property type="protein sequence ID" value="OQR68987.1"/>
    <property type="molecule type" value="Genomic_DNA"/>
</dbReference>
<dbReference type="Pfam" id="PF01826">
    <property type="entry name" value="TIL"/>
    <property type="match status" value="5"/>
</dbReference>
<evidence type="ECO:0000259" key="6">
    <source>
        <dbReference type="PROSITE" id="PS51233"/>
    </source>
</evidence>
<dbReference type="GO" id="GO:0031012">
    <property type="term" value="C:extracellular matrix"/>
    <property type="evidence" value="ECO:0007669"/>
    <property type="project" value="TreeGrafter"/>
</dbReference>
<dbReference type="Gene3D" id="2.170.140.10">
    <property type="entry name" value="Chitin binding domain"/>
    <property type="match status" value="2"/>
</dbReference>
<name>A0A1V9X658_9ACAR</name>
<protein>
    <submittedName>
        <fullName evidence="7">Hemocytin-like</fullName>
    </submittedName>
</protein>
<dbReference type="CDD" id="cd00112">
    <property type="entry name" value="LDLa"/>
    <property type="match status" value="1"/>
</dbReference>
<dbReference type="PANTHER" id="PTHR11339:SF386">
    <property type="entry name" value="HEMOLECTIN, ISOFORM A"/>
    <property type="match status" value="1"/>
</dbReference>
<evidence type="ECO:0000313" key="7">
    <source>
        <dbReference type="EMBL" id="OQR68987.1"/>
    </source>
</evidence>
<dbReference type="SMART" id="SM00216">
    <property type="entry name" value="VWD"/>
    <property type="match status" value="3"/>
</dbReference>
<comment type="caution">
    <text evidence="3">Lacks conserved residue(s) required for the propagation of feature annotation.</text>
</comment>
<dbReference type="Pfam" id="PF01607">
    <property type="entry name" value="CBM_14"/>
    <property type="match status" value="2"/>
</dbReference>
<reference evidence="7 8" key="1">
    <citation type="journal article" date="2017" name="Gigascience">
        <title>Draft genome of the honey bee ectoparasitic mite, Tropilaelaps mercedesae, is shaped by the parasitic life history.</title>
        <authorList>
            <person name="Dong X."/>
            <person name="Armstrong S.D."/>
            <person name="Xia D."/>
            <person name="Makepeace B.L."/>
            <person name="Darby A.C."/>
            <person name="Kadowaki T."/>
        </authorList>
    </citation>
    <scope>NUCLEOTIDE SEQUENCE [LARGE SCALE GENOMIC DNA]</scope>
    <source>
        <strain evidence="7">Wuxi-XJTLU</strain>
    </source>
</reference>
<keyword evidence="1 3" id="KW-1015">Disulfide bond</keyword>
<evidence type="ECO:0000256" key="1">
    <source>
        <dbReference type="ARBA" id="ARBA00023157"/>
    </source>
</evidence>
<dbReference type="FunCoup" id="A0A1V9X658">
    <property type="interactions" value="9"/>
</dbReference>
<dbReference type="GO" id="GO:0008061">
    <property type="term" value="F:chitin binding"/>
    <property type="evidence" value="ECO:0007669"/>
    <property type="project" value="InterPro"/>
</dbReference>
<comment type="caution">
    <text evidence="7">The sequence shown here is derived from an EMBL/GenBank/DDBJ whole genome shotgun (WGS) entry which is preliminary data.</text>
</comment>
<dbReference type="Gene3D" id="2.10.25.10">
    <property type="entry name" value="Laminin"/>
    <property type="match status" value="5"/>
</dbReference>
<dbReference type="CDD" id="cd19941">
    <property type="entry name" value="TIL"/>
    <property type="match status" value="5"/>
</dbReference>
<dbReference type="Pfam" id="PF08742">
    <property type="entry name" value="C8"/>
    <property type="match status" value="3"/>
</dbReference>
<evidence type="ECO:0000256" key="2">
    <source>
        <dbReference type="ARBA" id="ARBA00023180"/>
    </source>
</evidence>
<dbReference type="PROSITE" id="PS51233">
    <property type="entry name" value="VWFD"/>
    <property type="match status" value="4"/>
</dbReference>
<dbReference type="InterPro" id="IPR036508">
    <property type="entry name" value="Chitin-bd_dom_sf"/>
</dbReference>